<dbReference type="CDD" id="cd16371">
    <property type="entry name" value="DMSOR_beta_like"/>
    <property type="match status" value="1"/>
</dbReference>
<dbReference type="PROSITE" id="PS51379">
    <property type="entry name" value="4FE4S_FER_2"/>
    <property type="match status" value="3"/>
</dbReference>
<dbReference type="PANTHER" id="PTHR43177:SF3">
    <property type="entry name" value="PROTEIN NRFC HOMOLOG"/>
    <property type="match status" value="1"/>
</dbReference>
<dbReference type="InterPro" id="IPR050954">
    <property type="entry name" value="ET_IronSulfur_Cluster-Binding"/>
</dbReference>
<dbReference type="InterPro" id="IPR017900">
    <property type="entry name" value="4Fe4S_Fe_S_CS"/>
</dbReference>
<name>A0A5K7ZFZ8_9BACT</name>
<dbReference type="SUPFAM" id="SSF54862">
    <property type="entry name" value="4Fe-4S ferredoxins"/>
    <property type="match status" value="1"/>
</dbReference>
<evidence type="ECO:0000259" key="5">
    <source>
        <dbReference type="PROSITE" id="PS51379"/>
    </source>
</evidence>
<keyword evidence="2" id="KW-0479">Metal-binding</keyword>
<keyword evidence="1" id="KW-0004">4Fe-4S</keyword>
<protein>
    <submittedName>
        <fullName evidence="6">Dimethylsulfoxide reductase, chain B</fullName>
    </submittedName>
</protein>
<evidence type="ECO:0000256" key="2">
    <source>
        <dbReference type="ARBA" id="ARBA00022723"/>
    </source>
</evidence>
<dbReference type="Pfam" id="PF13247">
    <property type="entry name" value="Fer4_11"/>
    <property type="match status" value="1"/>
</dbReference>
<dbReference type="RefSeq" id="WP_173179211.1">
    <property type="nucleotide sequence ID" value="NZ_AP021876.1"/>
</dbReference>
<evidence type="ECO:0000313" key="7">
    <source>
        <dbReference type="Proteomes" id="UP000425960"/>
    </source>
</evidence>
<dbReference type="PANTHER" id="PTHR43177">
    <property type="entry name" value="PROTEIN NRFC"/>
    <property type="match status" value="1"/>
</dbReference>
<dbReference type="GO" id="GO:0051539">
    <property type="term" value="F:4 iron, 4 sulfur cluster binding"/>
    <property type="evidence" value="ECO:0007669"/>
    <property type="project" value="UniProtKB-KW"/>
</dbReference>
<dbReference type="Gene3D" id="3.30.70.20">
    <property type="match status" value="2"/>
</dbReference>
<keyword evidence="4" id="KW-0411">Iron-sulfur</keyword>
<reference evidence="6 7" key="1">
    <citation type="submission" date="2019-11" db="EMBL/GenBank/DDBJ databases">
        <title>Comparative genomics of hydrocarbon-degrading Desulfosarcina strains.</title>
        <authorList>
            <person name="Watanabe M."/>
            <person name="Kojima H."/>
            <person name="Fukui M."/>
        </authorList>
    </citation>
    <scope>NUCLEOTIDE SEQUENCE [LARGE SCALE GENOMIC DNA]</scope>
    <source>
        <strain evidence="6 7">28bB2T</strain>
    </source>
</reference>
<dbReference type="AlphaFoldDB" id="A0A5K7ZFZ8"/>
<feature type="domain" description="4Fe-4S ferredoxin-type" evidence="5">
    <location>
        <begin position="48"/>
        <end position="80"/>
    </location>
</feature>
<feature type="domain" description="4Fe-4S ferredoxin-type" evidence="5">
    <location>
        <begin position="82"/>
        <end position="111"/>
    </location>
</feature>
<evidence type="ECO:0000256" key="4">
    <source>
        <dbReference type="ARBA" id="ARBA00023014"/>
    </source>
</evidence>
<sequence length="175" mass="19404">MSQYGFYFDKEKCVGCRACEIACQIWNGSVQTVKWRNVAMTIEGSYPDVSNVNVSMACMHCADAPCKKACPRQAITKDEETGRVTVNRELCVGCMLCLWACPFGAPQLGIHGRMEKCTFCEDRPMGIKRACEEICPTQAIVTGKIEDLAKYSKQNISGRLLHDESPGVLLGHEEN</sequence>
<dbReference type="Pfam" id="PF00037">
    <property type="entry name" value="Fer4"/>
    <property type="match status" value="1"/>
</dbReference>
<dbReference type="KEGG" id="dov:DSCO28_16640"/>
<feature type="domain" description="4Fe-4S ferredoxin-type" evidence="5">
    <location>
        <begin position="4"/>
        <end position="36"/>
    </location>
</feature>
<evidence type="ECO:0000313" key="6">
    <source>
        <dbReference type="EMBL" id="BBO81098.1"/>
    </source>
</evidence>
<evidence type="ECO:0000256" key="1">
    <source>
        <dbReference type="ARBA" id="ARBA00022485"/>
    </source>
</evidence>
<proteinExistence type="predicted"/>
<dbReference type="EMBL" id="AP021876">
    <property type="protein sequence ID" value="BBO81098.1"/>
    <property type="molecule type" value="Genomic_DNA"/>
</dbReference>
<evidence type="ECO:0000256" key="3">
    <source>
        <dbReference type="ARBA" id="ARBA00023004"/>
    </source>
</evidence>
<dbReference type="Proteomes" id="UP000425960">
    <property type="component" value="Chromosome"/>
</dbReference>
<dbReference type="PROSITE" id="PS00198">
    <property type="entry name" value="4FE4S_FER_1"/>
    <property type="match status" value="1"/>
</dbReference>
<dbReference type="InterPro" id="IPR017896">
    <property type="entry name" value="4Fe4S_Fe-S-bd"/>
</dbReference>
<dbReference type="GO" id="GO:0046872">
    <property type="term" value="F:metal ion binding"/>
    <property type="evidence" value="ECO:0007669"/>
    <property type="project" value="UniProtKB-KW"/>
</dbReference>
<gene>
    <name evidence="6" type="ORF">DSCO28_16640</name>
</gene>
<accession>A0A5K7ZFZ8</accession>
<organism evidence="6 7">
    <name type="scientific">Desulfosarcina ovata subsp. sediminis</name>
    <dbReference type="NCBI Taxonomy" id="885957"/>
    <lineage>
        <taxon>Bacteria</taxon>
        <taxon>Pseudomonadati</taxon>
        <taxon>Thermodesulfobacteriota</taxon>
        <taxon>Desulfobacteria</taxon>
        <taxon>Desulfobacterales</taxon>
        <taxon>Desulfosarcinaceae</taxon>
        <taxon>Desulfosarcina</taxon>
    </lineage>
</organism>
<keyword evidence="3" id="KW-0408">Iron</keyword>